<protein>
    <recommendedName>
        <fullName evidence="1">Methyltransferase domain-containing protein</fullName>
    </recommendedName>
</protein>
<keyword evidence="3" id="KW-1185">Reference proteome</keyword>
<organism evidence="2 3">
    <name type="scientific">Plutella xylostella</name>
    <name type="common">Diamondback moth</name>
    <name type="synonym">Plutella maculipennis</name>
    <dbReference type="NCBI Taxonomy" id="51655"/>
    <lineage>
        <taxon>Eukaryota</taxon>
        <taxon>Metazoa</taxon>
        <taxon>Ecdysozoa</taxon>
        <taxon>Arthropoda</taxon>
        <taxon>Hexapoda</taxon>
        <taxon>Insecta</taxon>
        <taxon>Pterygota</taxon>
        <taxon>Neoptera</taxon>
        <taxon>Endopterygota</taxon>
        <taxon>Lepidoptera</taxon>
        <taxon>Glossata</taxon>
        <taxon>Ditrysia</taxon>
        <taxon>Yponomeutoidea</taxon>
        <taxon>Plutellidae</taxon>
        <taxon>Plutella</taxon>
    </lineage>
</organism>
<dbReference type="Proteomes" id="UP000823941">
    <property type="component" value="Chromosome 2"/>
</dbReference>
<dbReference type="EMBL" id="JAHIBW010000002">
    <property type="protein sequence ID" value="KAG7312908.1"/>
    <property type="molecule type" value="Genomic_DNA"/>
</dbReference>
<gene>
    <name evidence="2" type="ORF">JYU34_001306</name>
</gene>
<evidence type="ECO:0000313" key="2">
    <source>
        <dbReference type="EMBL" id="KAG7312908.1"/>
    </source>
</evidence>
<proteinExistence type="predicted"/>
<evidence type="ECO:0000313" key="3">
    <source>
        <dbReference type="Proteomes" id="UP000823941"/>
    </source>
</evidence>
<dbReference type="PANTHER" id="PTHR12496:SF0">
    <property type="entry name" value="METHYLTRANSFERASE DOMAIN-CONTAINING PROTEIN"/>
    <property type="match status" value="1"/>
</dbReference>
<dbReference type="SUPFAM" id="SSF53335">
    <property type="entry name" value="S-adenosyl-L-methionine-dependent methyltransferases"/>
    <property type="match status" value="1"/>
</dbReference>
<accession>A0ABQ7R6I2</accession>
<dbReference type="PANTHER" id="PTHR12496">
    <property type="entry name" value="CGI-41 METHYLTRANSFERASE"/>
    <property type="match status" value="1"/>
</dbReference>
<evidence type="ECO:0000259" key="1">
    <source>
        <dbReference type="Pfam" id="PF13679"/>
    </source>
</evidence>
<comment type="caution">
    <text evidence="2">The sequence shown here is derived from an EMBL/GenBank/DDBJ whole genome shotgun (WGS) entry which is preliminary data.</text>
</comment>
<sequence>MSLPETFETPHEYFEEAVQFFREYQHLYNFPNTKLLLTDCLDRIDLDGLDTFDVFEIGTTLEAVADKNLSIRRLLDRISRLSVDYGSFENKEDLESMVDAPMGVKKMHEVTYLVNEIQDFCEETGCDTVVDFGSGLGYLDELLFAKSNFNVLGLEGSSDKQARAQERQMKYHENSSRKVKYITHVITEHSDEHIKEYLAKEFSDQKGFCITGLHVCADLPIHAINLFLKMADAKSIILLSCCYNRMACDTLGDKQKFKNFPVSHTLKGLYEKYKGYKFLKVPFLRLATQPPRTAECLRDLVFNLLARCVIELYTERNYCILKRRHRKAVKTKKIENDFESYINQACKGFELSCKYLLCSSKIENTRPRKCECELKFDFEELRNLWREFSNECTFKKAAIFILIQLHLQPVFENFVLYDRLVYVKEQGLANCKIKKILNEAVSPRCFALLASK</sequence>
<dbReference type="Pfam" id="PF13679">
    <property type="entry name" value="Methyltransf_32"/>
    <property type="match status" value="1"/>
</dbReference>
<reference evidence="2 3" key="1">
    <citation type="submission" date="2021-06" db="EMBL/GenBank/DDBJ databases">
        <title>A haploid diamondback moth (Plutella xylostella L.) genome assembly resolves 31 chromosomes and identifies a diamide resistance mutation.</title>
        <authorList>
            <person name="Ward C.M."/>
            <person name="Perry K.D."/>
            <person name="Baker G."/>
            <person name="Powis K."/>
            <person name="Heckel D.G."/>
            <person name="Baxter S.W."/>
        </authorList>
    </citation>
    <scope>NUCLEOTIDE SEQUENCE [LARGE SCALE GENOMIC DNA]</scope>
    <source>
        <strain evidence="2 3">LV</strain>
        <tissue evidence="2">Single pupa</tissue>
    </source>
</reference>
<dbReference type="InterPro" id="IPR029063">
    <property type="entry name" value="SAM-dependent_MTases_sf"/>
</dbReference>
<name>A0ABQ7R6I2_PLUXY</name>
<dbReference type="InterPro" id="IPR025714">
    <property type="entry name" value="Methyltranfer_dom"/>
</dbReference>
<dbReference type="Gene3D" id="3.40.50.150">
    <property type="entry name" value="Vaccinia Virus protein VP39"/>
    <property type="match status" value="1"/>
</dbReference>
<dbReference type="InterPro" id="IPR052220">
    <property type="entry name" value="METTL25"/>
</dbReference>
<feature type="domain" description="Methyltransferase" evidence="1">
    <location>
        <begin position="105"/>
        <end position="247"/>
    </location>
</feature>